<evidence type="ECO:0000313" key="1">
    <source>
        <dbReference type="EMBL" id="APH05844.1"/>
    </source>
</evidence>
<reference evidence="1 2" key="1">
    <citation type="journal article" date="2016" name="Sci. Rep.">
        <title>Complete genome sequence and transcriptomic analysis of a novel marine strain Bacillus weihaiensis reveals the mechanism of brown algae degradation.</title>
        <authorList>
            <person name="Zhu Y."/>
            <person name="Chen P."/>
            <person name="Bao Y."/>
            <person name="Men Y."/>
            <person name="Zeng Y."/>
            <person name="Yang J."/>
            <person name="Sun J."/>
            <person name="Sun Y."/>
        </authorList>
    </citation>
    <scope>NUCLEOTIDE SEQUENCE [LARGE SCALE GENOMIC DNA]</scope>
    <source>
        <strain evidence="1 2">Alg07</strain>
    </source>
</reference>
<organism evidence="1 2">
    <name type="scientific">Bacillus weihaiensis</name>
    <dbReference type="NCBI Taxonomy" id="1547283"/>
    <lineage>
        <taxon>Bacteria</taxon>
        <taxon>Bacillati</taxon>
        <taxon>Bacillota</taxon>
        <taxon>Bacilli</taxon>
        <taxon>Bacillales</taxon>
        <taxon>Bacillaceae</taxon>
        <taxon>Bacillus</taxon>
    </lineage>
</organism>
<evidence type="ECO:0000313" key="2">
    <source>
        <dbReference type="Proteomes" id="UP000181936"/>
    </source>
</evidence>
<gene>
    <name evidence="1" type="ORF">A9C19_14490</name>
</gene>
<protein>
    <submittedName>
        <fullName evidence="1">Uncharacterized protein</fullName>
    </submittedName>
</protein>
<dbReference type="RefSeq" id="WP_072580638.1">
    <property type="nucleotide sequence ID" value="NZ_CP016020.1"/>
</dbReference>
<dbReference type="AlphaFoldDB" id="A0A1L3MU44"/>
<dbReference type="OrthoDB" id="2852530at2"/>
<sequence>MFNPLETNTNDVQFLLDNAGKDVLINGETTKVLITNPSISEAEERYIHTLSDVSRGDLVELEGEYYLVITESITKRNSKYKALIRHCNYVINIPGETTKTQVGTDVFGLPIYEYIEGESIFVPIIIEKTMFSVSQSSAIRLPNNQMSLILQDNSSNKDMFKINYEYDLYESKWKVINRDFTKNGLLILTCEIV</sequence>
<dbReference type="STRING" id="1547283.A9C19_14490"/>
<accession>A0A1L3MU44</accession>
<dbReference type="KEGG" id="bwh:A9C19_14490"/>
<proteinExistence type="predicted"/>
<name>A0A1L3MU44_9BACI</name>
<keyword evidence="2" id="KW-1185">Reference proteome</keyword>
<dbReference type="EMBL" id="CP016020">
    <property type="protein sequence ID" value="APH05844.1"/>
    <property type="molecule type" value="Genomic_DNA"/>
</dbReference>
<dbReference type="Proteomes" id="UP000181936">
    <property type="component" value="Chromosome"/>
</dbReference>